<keyword evidence="4" id="KW-0520">NAD</keyword>
<dbReference type="SUPFAM" id="SSF51735">
    <property type="entry name" value="NAD(P)-binding Rossmann-fold domains"/>
    <property type="match status" value="1"/>
</dbReference>
<dbReference type="InterPro" id="IPR006367">
    <property type="entry name" value="Sirohaem_synthase_N"/>
</dbReference>
<protein>
    <recommendedName>
        <fullName evidence="2">precorrin-2 dehydrogenase</fullName>
        <ecNumber evidence="2">1.3.1.76</ecNumber>
    </recommendedName>
</protein>
<organism evidence="8 9">
    <name type="scientific">Fictibacillus barbaricus</name>
    <dbReference type="NCBI Taxonomy" id="182136"/>
    <lineage>
        <taxon>Bacteria</taxon>
        <taxon>Bacillati</taxon>
        <taxon>Bacillota</taxon>
        <taxon>Bacilli</taxon>
        <taxon>Bacillales</taxon>
        <taxon>Fictibacillaceae</taxon>
        <taxon>Fictibacillus</taxon>
    </lineage>
</organism>
<dbReference type="InterPro" id="IPR042518">
    <property type="entry name" value="SirC_C"/>
</dbReference>
<dbReference type="InterPro" id="IPR028281">
    <property type="entry name" value="Sirohaem_synthase_central"/>
</dbReference>
<evidence type="ECO:0000256" key="4">
    <source>
        <dbReference type="ARBA" id="ARBA00023027"/>
    </source>
</evidence>
<dbReference type="Pfam" id="PF22440">
    <property type="entry name" value="SirC_C"/>
    <property type="match status" value="1"/>
</dbReference>
<dbReference type="NCBIfam" id="NF005222">
    <property type="entry name" value="PRK06718.1"/>
    <property type="match status" value="1"/>
</dbReference>
<dbReference type="Gene3D" id="1.10.8.610">
    <property type="entry name" value="SirC, precorrin-2 dehydrogenase, C-terminal helical domain-like"/>
    <property type="match status" value="1"/>
</dbReference>
<comment type="caution">
    <text evidence="8">The sequence shown here is derived from an EMBL/GenBank/DDBJ whole genome shotgun (WGS) entry which is preliminary data.</text>
</comment>
<dbReference type="PANTHER" id="PTHR35330">
    <property type="entry name" value="SIROHEME BIOSYNTHESIS PROTEIN MET8"/>
    <property type="match status" value="1"/>
</dbReference>
<evidence type="ECO:0000313" key="8">
    <source>
        <dbReference type="EMBL" id="MDR7072425.1"/>
    </source>
</evidence>
<dbReference type="PANTHER" id="PTHR35330:SF1">
    <property type="entry name" value="SIROHEME BIOSYNTHESIS PROTEIN MET8"/>
    <property type="match status" value="1"/>
</dbReference>
<dbReference type="InterPro" id="IPR028161">
    <property type="entry name" value="Met8-like"/>
</dbReference>
<dbReference type="Pfam" id="PF13241">
    <property type="entry name" value="NAD_binding_7"/>
    <property type="match status" value="1"/>
</dbReference>
<dbReference type="NCBIfam" id="TIGR01470">
    <property type="entry name" value="cysG_Nterm"/>
    <property type="match status" value="1"/>
</dbReference>
<comment type="pathway">
    <text evidence="1">Porphyrin-containing compound metabolism; siroheme biosynthesis; sirohydrochlorin from precorrin-2: step 1/1.</text>
</comment>
<feature type="domain" description="Siroheme synthase central" evidence="7">
    <location>
        <begin position="122"/>
        <end position="142"/>
    </location>
</feature>
<evidence type="ECO:0000256" key="2">
    <source>
        <dbReference type="ARBA" id="ARBA00012400"/>
    </source>
</evidence>
<dbReference type="Gene3D" id="3.40.50.720">
    <property type="entry name" value="NAD(P)-binding Rossmann-like Domain"/>
    <property type="match status" value="1"/>
</dbReference>
<evidence type="ECO:0000256" key="6">
    <source>
        <dbReference type="ARBA" id="ARBA00047561"/>
    </source>
</evidence>
<dbReference type="SUPFAM" id="SSF75615">
    <property type="entry name" value="Siroheme synthase middle domains-like"/>
    <property type="match status" value="1"/>
</dbReference>
<name>A0ABU1TZ44_9BACL</name>
<sequence length="235" mass="27062">MYPVHLNLTNKLVVIAGGGNVALRKIQGLLKTEADITVVSPDAVLEIKQLQAQNKLRWISRKIEANDYTEAFLIVAATNDHAVNAWIATQAADKQLINVADQPELGNFIVPSLVRRGRLVFSVSTSGSSPALTKKIKRKLEETYNEDYESYVDFLYECRVLIKKFYNGQEKRNILEELTNEQFLHFKKFREKFKTKLVNDALKKHKLNKESYPERWREWPCETSATSSFPKLKRC</sequence>
<evidence type="ECO:0000256" key="5">
    <source>
        <dbReference type="ARBA" id="ARBA00023244"/>
    </source>
</evidence>
<evidence type="ECO:0000313" key="9">
    <source>
        <dbReference type="Proteomes" id="UP001258181"/>
    </source>
</evidence>
<dbReference type="InterPro" id="IPR036291">
    <property type="entry name" value="NAD(P)-bd_dom_sf"/>
</dbReference>
<keyword evidence="3 8" id="KW-0560">Oxidoreductase</keyword>
<reference evidence="8 9" key="1">
    <citation type="submission" date="2023-07" db="EMBL/GenBank/DDBJ databases">
        <title>Sorghum-associated microbial communities from plants grown in Nebraska, USA.</title>
        <authorList>
            <person name="Schachtman D."/>
        </authorList>
    </citation>
    <scope>NUCLEOTIDE SEQUENCE [LARGE SCALE GENOMIC DNA]</scope>
    <source>
        <strain evidence="8 9">BE211</strain>
    </source>
</reference>
<keyword evidence="9" id="KW-1185">Reference proteome</keyword>
<keyword evidence="8" id="KW-0456">Lyase</keyword>
<dbReference type="GO" id="GO:0051266">
    <property type="term" value="F:sirohydrochlorin ferrochelatase activity"/>
    <property type="evidence" value="ECO:0007669"/>
    <property type="project" value="UniProtKB-EC"/>
</dbReference>
<dbReference type="Proteomes" id="UP001258181">
    <property type="component" value="Unassembled WGS sequence"/>
</dbReference>
<evidence type="ECO:0000256" key="3">
    <source>
        <dbReference type="ARBA" id="ARBA00023002"/>
    </source>
</evidence>
<gene>
    <name evidence="8" type="ORF">J2X07_001402</name>
</gene>
<evidence type="ECO:0000259" key="7">
    <source>
        <dbReference type="Pfam" id="PF14824"/>
    </source>
</evidence>
<keyword evidence="5" id="KW-0627">Porphyrin biosynthesis</keyword>
<dbReference type="EC" id="1.3.1.76" evidence="2"/>
<dbReference type="EMBL" id="JAVDWA010000002">
    <property type="protein sequence ID" value="MDR7072425.1"/>
    <property type="molecule type" value="Genomic_DNA"/>
</dbReference>
<evidence type="ECO:0000256" key="1">
    <source>
        <dbReference type="ARBA" id="ARBA00005010"/>
    </source>
</evidence>
<comment type="catalytic activity">
    <reaction evidence="6">
        <text>precorrin-2 + NAD(+) = sirohydrochlorin + NADH + 2 H(+)</text>
        <dbReference type="Rhea" id="RHEA:15613"/>
        <dbReference type="ChEBI" id="CHEBI:15378"/>
        <dbReference type="ChEBI" id="CHEBI:57540"/>
        <dbReference type="ChEBI" id="CHEBI:57945"/>
        <dbReference type="ChEBI" id="CHEBI:58351"/>
        <dbReference type="ChEBI" id="CHEBI:58827"/>
        <dbReference type="EC" id="1.3.1.76"/>
    </reaction>
</comment>
<dbReference type="GO" id="GO:0043115">
    <property type="term" value="F:precorrin-2 dehydrogenase activity"/>
    <property type="evidence" value="ECO:0007669"/>
    <property type="project" value="UniProtKB-EC"/>
</dbReference>
<dbReference type="Pfam" id="PF14824">
    <property type="entry name" value="Sirohm_synth_M"/>
    <property type="match status" value="1"/>
</dbReference>
<accession>A0ABU1TZ44</accession>
<proteinExistence type="predicted"/>